<evidence type="ECO:0000313" key="8">
    <source>
        <dbReference type="Proteomes" id="UP000011083"/>
    </source>
</evidence>
<dbReference type="GeneID" id="14922831"/>
<proteinExistence type="inferred from homology"/>
<dbReference type="EMBL" id="KB007894">
    <property type="protein sequence ID" value="ELR21914.1"/>
    <property type="molecule type" value="Genomic_DNA"/>
</dbReference>
<dbReference type="RefSeq" id="XP_004347746.1">
    <property type="nucleotide sequence ID" value="XM_004347696.1"/>
</dbReference>
<name>L8H8R3_ACACF</name>
<dbReference type="GO" id="GO:0004497">
    <property type="term" value="F:monooxygenase activity"/>
    <property type="evidence" value="ECO:0007669"/>
    <property type="project" value="UniProtKB-KW"/>
</dbReference>
<dbReference type="InterPro" id="IPR050529">
    <property type="entry name" value="CYP450_sterol_14alpha_dmase"/>
</dbReference>
<dbReference type="InterPro" id="IPR001128">
    <property type="entry name" value="Cyt_P450"/>
</dbReference>
<dbReference type="InterPro" id="IPR017972">
    <property type="entry name" value="Cyt_P450_CS"/>
</dbReference>
<dbReference type="GO" id="GO:0005506">
    <property type="term" value="F:iron ion binding"/>
    <property type="evidence" value="ECO:0007669"/>
    <property type="project" value="InterPro"/>
</dbReference>
<evidence type="ECO:0000256" key="6">
    <source>
        <dbReference type="RuleBase" id="RU000461"/>
    </source>
</evidence>
<keyword evidence="6" id="KW-0503">Monooxygenase</keyword>
<evidence type="ECO:0000256" key="1">
    <source>
        <dbReference type="ARBA" id="ARBA00010617"/>
    </source>
</evidence>
<feature type="binding site" description="axial binding residue" evidence="5">
    <location>
        <position position="383"/>
    </location>
    <ligand>
        <name>heme</name>
        <dbReference type="ChEBI" id="CHEBI:30413"/>
    </ligand>
    <ligandPart>
        <name>Fe</name>
        <dbReference type="ChEBI" id="CHEBI:18248"/>
    </ligandPart>
</feature>
<dbReference type="PANTHER" id="PTHR24304">
    <property type="entry name" value="CYTOCHROME P450 FAMILY 7"/>
    <property type="match status" value="1"/>
</dbReference>
<dbReference type="STRING" id="1257118.L8H8R3"/>
<protein>
    <submittedName>
        <fullName evidence="7">Cytochrome p450 superfamily protein</fullName>
    </submittedName>
</protein>
<keyword evidence="3 5" id="KW-0479">Metal-binding</keyword>
<keyword evidence="6" id="KW-0560">Oxidoreductase</keyword>
<dbReference type="PRINTS" id="PR00463">
    <property type="entry name" value="EP450I"/>
</dbReference>
<evidence type="ECO:0000256" key="4">
    <source>
        <dbReference type="ARBA" id="ARBA00023004"/>
    </source>
</evidence>
<comment type="cofactor">
    <cofactor evidence="5">
        <name>heme</name>
        <dbReference type="ChEBI" id="CHEBI:30413"/>
    </cofactor>
</comment>
<dbReference type="KEGG" id="acan:ACA1_046130"/>
<dbReference type="GO" id="GO:0020037">
    <property type="term" value="F:heme binding"/>
    <property type="evidence" value="ECO:0007669"/>
    <property type="project" value="InterPro"/>
</dbReference>
<dbReference type="VEuPathDB" id="AmoebaDB:ACA1_046130"/>
<evidence type="ECO:0000256" key="3">
    <source>
        <dbReference type="ARBA" id="ARBA00022723"/>
    </source>
</evidence>
<dbReference type="Pfam" id="PF00067">
    <property type="entry name" value="p450"/>
    <property type="match status" value="1"/>
</dbReference>
<accession>L8H8R3</accession>
<dbReference type="GO" id="GO:0016705">
    <property type="term" value="F:oxidoreductase activity, acting on paired donors, with incorporation or reduction of molecular oxygen"/>
    <property type="evidence" value="ECO:0007669"/>
    <property type="project" value="InterPro"/>
</dbReference>
<dbReference type="AlphaFoldDB" id="L8H8R3"/>
<evidence type="ECO:0000256" key="2">
    <source>
        <dbReference type="ARBA" id="ARBA00022617"/>
    </source>
</evidence>
<gene>
    <name evidence="7" type="ORF">ACA1_046130</name>
</gene>
<organism evidence="7 8">
    <name type="scientific">Acanthamoeba castellanii (strain ATCC 30010 / Neff)</name>
    <dbReference type="NCBI Taxonomy" id="1257118"/>
    <lineage>
        <taxon>Eukaryota</taxon>
        <taxon>Amoebozoa</taxon>
        <taxon>Discosea</taxon>
        <taxon>Longamoebia</taxon>
        <taxon>Centramoebida</taxon>
        <taxon>Acanthamoebidae</taxon>
        <taxon>Acanthamoeba</taxon>
    </lineage>
</organism>
<dbReference type="SUPFAM" id="SSF48264">
    <property type="entry name" value="Cytochrome P450"/>
    <property type="match status" value="1"/>
</dbReference>
<keyword evidence="4 5" id="KW-0408">Iron</keyword>
<dbReference type="InterPro" id="IPR036396">
    <property type="entry name" value="Cyt_P450_sf"/>
</dbReference>
<evidence type="ECO:0000313" key="7">
    <source>
        <dbReference type="EMBL" id="ELR21914.1"/>
    </source>
</evidence>
<reference evidence="7 8" key="1">
    <citation type="journal article" date="2013" name="Genome Biol.">
        <title>Genome of Acanthamoeba castellanii highlights extensive lateral gene transfer and early evolution of tyrosine kinase signaling.</title>
        <authorList>
            <person name="Clarke M."/>
            <person name="Lohan A.J."/>
            <person name="Liu B."/>
            <person name="Lagkouvardos I."/>
            <person name="Roy S."/>
            <person name="Zafar N."/>
            <person name="Bertelli C."/>
            <person name="Schilde C."/>
            <person name="Kianianmomeni A."/>
            <person name="Burglin T.R."/>
            <person name="Frech C."/>
            <person name="Turcotte B."/>
            <person name="Kopec K.O."/>
            <person name="Synnott J.M."/>
            <person name="Choo C."/>
            <person name="Paponov I."/>
            <person name="Finkler A."/>
            <person name="Soon Heng Tan C."/>
            <person name="Hutchins A.P."/>
            <person name="Weinmeier T."/>
            <person name="Rattei T."/>
            <person name="Chu J.S."/>
            <person name="Gimenez G."/>
            <person name="Irimia M."/>
            <person name="Rigden D.J."/>
            <person name="Fitzpatrick D.A."/>
            <person name="Lorenzo-Morales J."/>
            <person name="Bateman A."/>
            <person name="Chiu C.H."/>
            <person name="Tang P."/>
            <person name="Hegemann P."/>
            <person name="Fromm H."/>
            <person name="Raoult D."/>
            <person name="Greub G."/>
            <person name="Miranda-Saavedra D."/>
            <person name="Chen N."/>
            <person name="Nash P."/>
            <person name="Ginger M.L."/>
            <person name="Horn M."/>
            <person name="Schaap P."/>
            <person name="Caler L."/>
            <person name="Loftus B."/>
        </authorList>
    </citation>
    <scope>NUCLEOTIDE SEQUENCE [LARGE SCALE GENOMIC DNA]</scope>
    <source>
        <strain evidence="7 8">Neff</strain>
    </source>
</reference>
<dbReference type="OrthoDB" id="1844152at2759"/>
<keyword evidence="2 5" id="KW-0349">Heme</keyword>
<sequence>MSLMLVALTAEGQPPQAGPNVPYGNVFSVKLGGLRQVVLLGPEYPKLFFKSGDDTLSFNDALKARRAVNFHLFLDNKTFEYPIHITLIKQKFTPNMRNWTPLIAEVIEPAYVDGLLRNLGGPYYRGARKGTMVVEIERMMYQIVGRSSARCICGDEGYDNQELIDTFINFDKDATEMIGLSTLLPRFLGGRVKEHYAVMMKHLLPVVKKRRAAKDTSQKVDFLSYLLEAPDVDGSPLTDEWIVTRLGVMIWASLTTTAGALTQTLLDIFSRPEIREKVLEEQNRVLGDSKTVDHDHVKQMDYLDACIRESLRTTSFLRWRMKDMQAGQYSIQKGTMVALSAYVAHHDKTLWGEDTESFKPERFISETQPLYAFLPFGSGQHACPGRFFALHEIKTILSLLMRTYDIDIPGGRPKLVWLVNRVTAEKDPVIFMKKAAA</sequence>
<dbReference type="Gene3D" id="1.10.630.10">
    <property type="entry name" value="Cytochrome P450"/>
    <property type="match status" value="1"/>
</dbReference>
<dbReference type="PROSITE" id="PS00086">
    <property type="entry name" value="CYTOCHROME_P450"/>
    <property type="match status" value="1"/>
</dbReference>
<keyword evidence="8" id="KW-1185">Reference proteome</keyword>
<dbReference type="PANTHER" id="PTHR24304:SF2">
    <property type="entry name" value="24-HYDROXYCHOLESTEROL 7-ALPHA-HYDROXYLASE"/>
    <property type="match status" value="1"/>
</dbReference>
<comment type="similarity">
    <text evidence="1 6">Belongs to the cytochrome P450 family.</text>
</comment>
<dbReference type="Proteomes" id="UP000011083">
    <property type="component" value="Unassembled WGS sequence"/>
</dbReference>
<evidence type="ECO:0000256" key="5">
    <source>
        <dbReference type="PIRSR" id="PIRSR602401-1"/>
    </source>
</evidence>
<dbReference type="InterPro" id="IPR002401">
    <property type="entry name" value="Cyt_P450_E_grp-I"/>
</dbReference>